<dbReference type="CDD" id="cd05233">
    <property type="entry name" value="SDR_c"/>
    <property type="match status" value="1"/>
</dbReference>
<dbReference type="EMBL" id="LVKK01000028">
    <property type="protein sequence ID" value="OAG40976.1"/>
    <property type="molecule type" value="Genomic_DNA"/>
</dbReference>
<dbReference type="InterPro" id="IPR036291">
    <property type="entry name" value="NAD(P)-bd_dom_sf"/>
</dbReference>
<dbReference type="GO" id="GO:0006633">
    <property type="term" value="P:fatty acid biosynthetic process"/>
    <property type="evidence" value="ECO:0007669"/>
    <property type="project" value="TreeGrafter"/>
</dbReference>
<protein>
    <submittedName>
        <fullName evidence="3">Uncharacterized protein</fullName>
    </submittedName>
</protein>
<evidence type="ECO:0000256" key="1">
    <source>
        <dbReference type="ARBA" id="ARBA00006484"/>
    </source>
</evidence>
<evidence type="ECO:0000313" key="4">
    <source>
        <dbReference type="Proteomes" id="UP000077002"/>
    </source>
</evidence>
<dbReference type="AlphaFoldDB" id="A0A177FAY0"/>
<dbReference type="PRINTS" id="PR00081">
    <property type="entry name" value="GDHRDH"/>
</dbReference>
<comment type="similarity">
    <text evidence="1">Belongs to the short-chain dehydrogenases/reductases (SDR) family.</text>
</comment>
<dbReference type="PANTHER" id="PTHR42760">
    <property type="entry name" value="SHORT-CHAIN DEHYDROGENASES/REDUCTASES FAMILY MEMBER"/>
    <property type="match status" value="1"/>
</dbReference>
<keyword evidence="2" id="KW-0521">NADP</keyword>
<dbReference type="Pfam" id="PF13561">
    <property type="entry name" value="adh_short_C2"/>
    <property type="match status" value="1"/>
</dbReference>
<dbReference type="SUPFAM" id="SSF51735">
    <property type="entry name" value="NAD(P)-binding Rossmann-fold domains"/>
    <property type="match status" value="1"/>
</dbReference>
<dbReference type="OrthoDB" id="1669814at2759"/>
<keyword evidence="4" id="KW-1185">Reference proteome</keyword>
<dbReference type="Gene3D" id="3.40.50.720">
    <property type="entry name" value="NAD(P)-binding Rossmann-like Domain"/>
    <property type="match status" value="1"/>
</dbReference>
<comment type="caution">
    <text evidence="3">The sequence shown here is derived from an EMBL/GenBank/DDBJ whole genome shotgun (WGS) entry which is preliminary data.</text>
</comment>
<dbReference type="RefSeq" id="XP_022512928.1">
    <property type="nucleotide sequence ID" value="XM_022654789.1"/>
</dbReference>
<accession>A0A177FAY0</accession>
<proteinExistence type="inferred from homology"/>
<evidence type="ECO:0000256" key="2">
    <source>
        <dbReference type="ARBA" id="ARBA00022857"/>
    </source>
</evidence>
<dbReference type="PRINTS" id="PR00080">
    <property type="entry name" value="SDRFAMILY"/>
</dbReference>
<reference evidence="3 4" key="1">
    <citation type="submission" date="2016-03" db="EMBL/GenBank/DDBJ databases">
        <title>Draft genome sequence of the Fonsecaea monophora CBS 269.37.</title>
        <authorList>
            <person name="Bombassaro A."/>
            <person name="Vinicius W.A."/>
            <person name="De Hoog S."/>
            <person name="Sun J."/>
            <person name="Souza E.M."/>
            <person name="Raittz R.T."/>
            <person name="Costa F."/>
            <person name="Leao A.C."/>
            <person name="Tadra-Sfeir M.Z."/>
            <person name="Baura V."/>
            <person name="Balsanelli E."/>
            <person name="Pedrosa F.O."/>
            <person name="Moreno L.F."/>
            <person name="Steffens M.B."/>
            <person name="Xi L."/>
            <person name="Bocca A.L."/>
            <person name="Felipe M.S."/>
            <person name="Teixeira M."/>
            <person name="Telles Filho F.Q."/>
            <person name="Azevedo C.M."/>
            <person name="Gomes R."/>
            <person name="Vicente V.A."/>
        </authorList>
    </citation>
    <scope>NUCLEOTIDE SEQUENCE [LARGE SCALE GENOMIC DNA]</scope>
    <source>
        <strain evidence="3 4">CBS 269.37</strain>
    </source>
</reference>
<dbReference type="Proteomes" id="UP000077002">
    <property type="component" value="Unassembled WGS sequence"/>
</dbReference>
<organism evidence="3 4">
    <name type="scientific">Fonsecaea monophora</name>
    <dbReference type="NCBI Taxonomy" id="254056"/>
    <lineage>
        <taxon>Eukaryota</taxon>
        <taxon>Fungi</taxon>
        <taxon>Dikarya</taxon>
        <taxon>Ascomycota</taxon>
        <taxon>Pezizomycotina</taxon>
        <taxon>Eurotiomycetes</taxon>
        <taxon>Chaetothyriomycetidae</taxon>
        <taxon>Chaetothyriales</taxon>
        <taxon>Herpotrichiellaceae</taxon>
        <taxon>Fonsecaea</taxon>
    </lineage>
</organism>
<dbReference type="InterPro" id="IPR020904">
    <property type="entry name" value="Sc_DH/Rdtase_CS"/>
</dbReference>
<dbReference type="InterPro" id="IPR002347">
    <property type="entry name" value="SDR_fam"/>
</dbReference>
<dbReference type="GO" id="GO:0016616">
    <property type="term" value="F:oxidoreductase activity, acting on the CH-OH group of donors, NAD or NADP as acceptor"/>
    <property type="evidence" value="ECO:0007669"/>
    <property type="project" value="TreeGrafter"/>
</dbReference>
<dbReference type="PROSITE" id="PS00061">
    <property type="entry name" value="ADH_SHORT"/>
    <property type="match status" value="1"/>
</dbReference>
<dbReference type="GO" id="GO:0048038">
    <property type="term" value="F:quinone binding"/>
    <property type="evidence" value="ECO:0007669"/>
    <property type="project" value="TreeGrafter"/>
</dbReference>
<gene>
    <name evidence="3" type="ORF">AYO21_04818</name>
</gene>
<dbReference type="GeneID" id="34599986"/>
<name>A0A177FAY0_9EURO</name>
<dbReference type="FunFam" id="3.40.50.720:FF:000084">
    <property type="entry name" value="Short-chain dehydrogenase reductase"/>
    <property type="match status" value="1"/>
</dbReference>
<sequence>MSGMSSTDLTGKVIVISGAASGIGRETAIQVAARGAMVSICDVQSSLLDETVDLIAQNGGTVMGTCVDVRERKSVEAWIRRTVETFGKLDGAANIAGVAGADTGVAGIADLDDADWALVFDVNVKGLMHCLRTQVPNMNERGGSIVNMSSLWGSRGWPRQYAYNASKHAINGITRCAARELGPRNIRVNAVAPGKIETPMSPTTDSEETLAELIPLGRKGTALEVAETVAFLLCDASAYISSAVIGVDGGRLS</sequence>
<dbReference type="PANTHER" id="PTHR42760:SF45">
    <property type="entry name" value="SHORT CHAIN DEHYDROGENASE_REDUCTASE FAMILY PROTEIN, PUTATIVE (AFU_ORTHOLOGUE AFUA_3G09150)-RELATED"/>
    <property type="match status" value="1"/>
</dbReference>
<evidence type="ECO:0000313" key="3">
    <source>
        <dbReference type="EMBL" id="OAG40976.1"/>
    </source>
</evidence>